<feature type="zinc finger region" description="C3H1-type" evidence="4">
    <location>
        <begin position="49"/>
        <end position="76"/>
    </location>
</feature>
<dbReference type="AlphaFoldDB" id="A0A2A9MM95"/>
<dbReference type="Proteomes" id="UP000224006">
    <property type="component" value="Chromosome II"/>
</dbReference>
<feature type="region of interest" description="Disordered" evidence="5">
    <location>
        <begin position="879"/>
        <end position="909"/>
    </location>
</feature>
<evidence type="ECO:0000256" key="2">
    <source>
        <dbReference type="ARBA" id="ARBA00022771"/>
    </source>
</evidence>
<evidence type="ECO:0000313" key="8">
    <source>
        <dbReference type="Proteomes" id="UP000224006"/>
    </source>
</evidence>
<dbReference type="PROSITE" id="PS50103">
    <property type="entry name" value="ZF_C3H1"/>
    <property type="match status" value="1"/>
</dbReference>
<proteinExistence type="predicted"/>
<keyword evidence="3 4" id="KW-0862">Zinc</keyword>
<evidence type="ECO:0000256" key="4">
    <source>
        <dbReference type="PROSITE-ProRule" id="PRU00723"/>
    </source>
</evidence>
<dbReference type="GeneID" id="40308960"/>
<feature type="compositionally biased region" description="Polar residues" evidence="5">
    <location>
        <begin position="883"/>
        <end position="896"/>
    </location>
</feature>
<name>A0A2A9MM95_BESBE</name>
<feature type="region of interest" description="Disordered" evidence="5">
    <location>
        <begin position="120"/>
        <end position="146"/>
    </location>
</feature>
<dbReference type="VEuPathDB" id="ToxoDB:BESB_039790"/>
<feature type="region of interest" description="Disordered" evidence="5">
    <location>
        <begin position="355"/>
        <end position="377"/>
    </location>
</feature>
<dbReference type="GO" id="GO:0008270">
    <property type="term" value="F:zinc ion binding"/>
    <property type="evidence" value="ECO:0007669"/>
    <property type="project" value="UniProtKB-KW"/>
</dbReference>
<keyword evidence="8" id="KW-1185">Reference proteome</keyword>
<dbReference type="SUPFAM" id="SSF90229">
    <property type="entry name" value="CCCH zinc finger"/>
    <property type="match status" value="1"/>
</dbReference>
<dbReference type="STRING" id="94643.A0A2A9MM95"/>
<dbReference type="OrthoDB" id="430732at2759"/>
<dbReference type="KEGG" id="bbes:BESB_039790"/>
<keyword evidence="2 4" id="KW-0863">Zinc-finger</keyword>
<sequence>MKSSLARQKVENAREPRRVYCQIAVALIWMRPGYNVHKHQESFSFSRQLYKTALCVRWQMGRCNAGSLCRHAHGKNEMRNSIGTVPPDALGADGSLPVLVPGSPSSSYVMQGRARLETTVSGARGSPVAGQTFLSPPQRSSAKWAGPNAEREQHIAESAAMARRGENPPTPVLLPKSRAAGNHTSPGLFEAQRGDVLPEGVGFQERVQSRLQSVGALHLASSPPSTQASAAVAGNQEMVLQQLQEFRKLLNLGDRVGALAGEEGLYCARHNGKKPQQEEPCGAKFALAFEQRPSSPVDTKLAGCSRVSEVAGATTNCPTLVSERALAAHGNRLWELLSPSSQDDLDSVRLATTLDPGAAVERDQATRANNGSASEPERGGVLSAEIYALSSPQTRLSLCPHFLAGSDDRRSMSFCTRGTPEELMLPPSPMAPLHASGVRGPGRPVGDEENAEEIYLGKTTDCTLAPADTGKFQYGDDSAVVRFQPRMSRRHSGAEETSFANGASYVRAASERHGCNSCPTSVHPAKQNSGVLWRPRRHELDADFSGRSEVLWMQEGCRRASSGASTIDTTPRSIDALNGFLCSLSLSGPYSPMMSAGVSYRSPTVRRGTFDGSADSAGSVTGPKLRTQSSSDDGQREGREGAFAAEKFVESSSGSVTPGGNRCSEWSGRAMTAPGGGTGVTSPTASIFREARGSEARQDDGGSDMEGETPGDLDCGLEEEFHGKYADGVPQFVCVSDWEREDDHTVFPGEGTQVVSRESRTGTSAAQECCDTQDIMDTKKVLRDRASLVQKLYEDIDPSSDRFSARVGETSSKQEAGSLLIPHASEEDCNSDCEQSEATENIVLSRASVPGHFDERNLLTEIMLRGSAGLFEGNCSRAPRLQEMNSQEAGRRSSSAGGDDEELKFQQRGRFHDGRQEGSELFRDMEAFRRTCCGNRARVSTCCSHRDPADSLVAGAMKRRDEENLGECWSSQTDNSHCSILFNGPALFWASCDSL</sequence>
<evidence type="ECO:0000313" key="7">
    <source>
        <dbReference type="EMBL" id="PFH37521.1"/>
    </source>
</evidence>
<dbReference type="RefSeq" id="XP_029221530.1">
    <property type="nucleotide sequence ID" value="XM_029362565.1"/>
</dbReference>
<reference evidence="7 8" key="1">
    <citation type="submission" date="2017-09" db="EMBL/GenBank/DDBJ databases">
        <title>Genome sequencing of Besnoitia besnoiti strain Bb-Ger1.</title>
        <authorList>
            <person name="Schares G."/>
            <person name="Venepally P."/>
            <person name="Lorenzi H.A."/>
        </authorList>
    </citation>
    <scope>NUCLEOTIDE SEQUENCE [LARGE SCALE GENOMIC DNA]</scope>
    <source>
        <strain evidence="7 8">Bb-Ger1</strain>
    </source>
</reference>
<organism evidence="7 8">
    <name type="scientific">Besnoitia besnoiti</name>
    <name type="common">Apicomplexan protozoan</name>
    <dbReference type="NCBI Taxonomy" id="94643"/>
    <lineage>
        <taxon>Eukaryota</taxon>
        <taxon>Sar</taxon>
        <taxon>Alveolata</taxon>
        <taxon>Apicomplexa</taxon>
        <taxon>Conoidasida</taxon>
        <taxon>Coccidia</taxon>
        <taxon>Eucoccidiorida</taxon>
        <taxon>Eimeriorina</taxon>
        <taxon>Sarcocystidae</taxon>
        <taxon>Besnoitia</taxon>
    </lineage>
</organism>
<dbReference type="InterPro" id="IPR000571">
    <property type="entry name" value="Znf_CCCH"/>
</dbReference>
<dbReference type="Gene3D" id="4.10.1000.10">
    <property type="entry name" value="Zinc finger, CCCH-type"/>
    <property type="match status" value="1"/>
</dbReference>
<protein>
    <submittedName>
        <fullName evidence="7">Zinc finger (CCCH type) motif-containing protein</fullName>
    </submittedName>
</protein>
<comment type="caution">
    <text evidence="7">The sequence shown here is derived from an EMBL/GenBank/DDBJ whole genome shotgun (WGS) entry which is preliminary data.</text>
</comment>
<keyword evidence="1 4" id="KW-0479">Metal-binding</keyword>
<accession>A0A2A9MM95</accession>
<feature type="compositionally biased region" description="Polar residues" evidence="5">
    <location>
        <begin position="132"/>
        <end position="141"/>
    </location>
</feature>
<evidence type="ECO:0000256" key="5">
    <source>
        <dbReference type="SAM" id="MobiDB-lite"/>
    </source>
</evidence>
<dbReference type="EMBL" id="NWUJ01000002">
    <property type="protein sequence ID" value="PFH37521.1"/>
    <property type="molecule type" value="Genomic_DNA"/>
</dbReference>
<feature type="region of interest" description="Disordered" evidence="5">
    <location>
        <begin position="607"/>
        <end position="639"/>
    </location>
</feature>
<feature type="domain" description="C3H1-type" evidence="6">
    <location>
        <begin position="49"/>
        <end position="76"/>
    </location>
</feature>
<gene>
    <name evidence="7" type="ORF">BESB_039790</name>
</gene>
<evidence type="ECO:0000256" key="3">
    <source>
        <dbReference type="ARBA" id="ARBA00022833"/>
    </source>
</evidence>
<evidence type="ECO:0000259" key="6">
    <source>
        <dbReference type="PROSITE" id="PS50103"/>
    </source>
</evidence>
<dbReference type="InterPro" id="IPR036855">
    <property type="entry name" value="Znf_CCCH_sf"/>
</dbReference>
<dbReference type="SMART" id="SM00356">
    <property type="entry name" value="ZnF_C3H1"/>
    <property type="match status" value="1"/>
</dbReference>
<evidence type="ECO:0000256" key="1">
    <source>
        <dbReference type="ARBA" id="ARBA00022723"/>
    </source>
</evidence>